<evidence type="ECO:0000313" key="1">
    <source>
        <dbReference type="EMBL" id="KAF9649810.1"/>
    </source>
</evidence>
<dbReference type="EMBL" id="MU117993">
    <property type="protein sequence ID" value="KAF9649810.1"/>
    <property type="molecule type" value="Genomic_DNA"/>
</dbReference>
<accession>A0ACB6ZJ51</accession>
<reference evidence="1" key="2">
    <citation type="journal article" date="2020" name="Nat. Commun.">
        <title>Large-scale genome sequencing of mycorrhizal fungi provides insights into the early evolution of symbiotic traits.</title>
        <authorList>
            <person name="Miyauchi S."/>
            <person name="Kiss E."/>
            <person name="Kuo A."/>
            <person name="Drula E."/>
            <person name="Kohler A."/>
            <person name="Sanchez-Garcia M."/>
            <person name="Morin E."/>
            <person name="Andreopoulos B."/>
            <person name="Barry K.W."/>
            <person name="Bonito G."/>
            <person name="Buee M."/>
            <person name="Carver A."/>
            <person name="Chen C."/>
            <person name="Cichocki N."/>
            <person name="Clum A."/>
            <person name="Culley D."/>
            <person name="Crous P.W."/>
            <person name="Fauchery L."/>
            <person name="Girlanda M."/>
            <person name="Hayes R.D."/>
            <person name="Keri Z."/>
            <person name="LaButti K."/>
            <person name="Lipzen A."/>
            <person name="Lombard V."/>
            <person name="Magnuson J."/>
            <person name="Maillard F."/>
            <person name="Murat C."/>
            <person name="Nolan M."/>
            <person name="Ohm R.A."/>
            <person name="Pangilinan J."/>
            <person name="Pereira M.F."/>
            <person name="Perotto S."/>
            <person name="Peter M."/>
            <person name="Pfister S."/>
            <person name="Riley R."/>
            <person name="Sitrit Y."/>
            <person name="Stielow J.B."/>
            <person name="Szollosi G."/>
            <person name="Zifcakova L."/>
            <person name="Stursova M."/>
            <person name="Spatafora J.W."/>
            <person name="Tedersoo L."/>
            <person name="Vaario L.M."/>
            <person name="Yamada A."/>
            <person name="Yan M."/>
            <person name="Wang P."/>
            <person name="Xu J."/>
            <person name="Bruns T."/>
            <person name="Baldrian P."/>
            <person name="Vilgalys R."/>
            <person name="Dunand C."/>
            <person name="Henrissat B."/>
            <person name="Grigoriev I.V."/>
            <person name="Hibbett D."/>
            <person name="Nagy L.G."/>
            <person name="Martin F.M."/>
        </authorList>
    </citation>
    <scope>NUCLEOTIDE SEQUENCE</scope>
    <source>
        <strain evidence="1">P2</strain>
    </source>
</reference>
<keyword evidence="2" id="KW-1185">Reference proteome</keyword>
<protein>
    <submittedName>
        <fullName evidence="1">Uncharacterized protein</fullName>
    </submittedName>
</protein>
<dbReference type="Proteomes" id="UP000886501">
    <property type="component" value="Unassembled WGS sequence"/>
</dbReference>
<sequence length="1409" mass="158742">MFRKRRLTEPGGTSGSSSDQSRSKKRRVADAAKILLDITKDSAGWFPPLKSALGGMTTLIERYEQSEDVKDKIKDLKPQLDRFKESITTTPVDGDPEETGRRQELTRALEEIGKQSQELLAKGTVTRFVDKEGDSREVAKLVERLQEAITHYQISQQQAIYNQVANLASSLGTILKLLEKSPAVKNKLDSVMDRLDRLCSEEDNDDGLWDENEHEHRAKLFDTLRLIGDNGNVLYNRINAQGYKECQDDTQAASAMADDIRDAVIDYQMAQQRAMYDLNCRLIDAADSSVLNSCRRARGAGYQHGDRKGCLRGTREIVLNEIESWARDFEKPPVFWLNGLAGTGKSTIAQTVSEQVFADGLLGASFFCSRDFEDRSDLHFIFPTLAFQLAHRYPTFRSVLVPLLRSNPDIVHESLMNQMGELIVKPLKLADVWTVIVIDALDECKDEEPQSAILSVLGRFVKRMPKVKFFITGRPEPRIKDGFRLPLLVDLTDIFVLHDVRPSLINTDIRLFLRHELSEVARRRRVEGWPRDEHIDLLCDRAGGLFVYAVATVRFLDSRIHPPKRRLEVIVNLPECTAHEGKTRFNPRSKTTLDLLYTSILKTAFSEDEEDPEVDSKVRSTIGAVVLVVNPLPPPAIAELIGLDSREVTYFLTLLQSLLAFDGDSSQLVKPFHKSFPDFITDPSRCTDTRFWISPKILHLELAMNCLRVMNDGLEWNLLSLPDYALNSEVKDLETRVNDHISDALRYACRSWHSHLAKTEGDVADVISRLRFFLEEKFLGWLEVVSVLGAVRGAIVGLDQLTAWLQEVSGNDELVDTTRDYSHFVRTFFEPISVSATHIYRSALELSPLSSIVRRRYYSQRHTSLPRVIVGTRESWEQGITIPSKNHCLSCMWSPCGQFIATQSREAVEIRDSLSLELLSTLKFTEPTPDEVTSLLAYSTDGRFIASLCGTSLVIWDIQTGGVAKETDCGGARNASLVWSLDGSTIGIVGTKDRWSSAYDVYVYNVASGATRSPGTIESRDEPHLWAYGTSFRVMAAKWVNQAWMINIFGVGSILTKIESFHIKLWGESITSFSQTTHRISGSSDEYLTIMDVRDSRFLLEEEGFSHCFSSDGSLFAAADAGNVYIWKYTSDGYVRWRKFSTQKWTNSLRFSPTLSLLLGRADGILKLWRLDGPPTNAHRNSCERLVIPSCCGGYIVAGHEGERAITITNLLSQTPPCVIDTGMEIEEFTLTGNILLVLGSKTIGAWWLTGEGMVDGVLPGGRAGRGDSIWTIPIQFNRPMLFVEDQTVVIEDGRKDIHAYHTGTGEVLELIQLNRHRQEHYWGCTSSSNMDSLRKCGWDTTSEGGGPLSWNTLREGWAKDPEGNRLLWLPVEWRNPDDIASRSCDSTVVWLEVYREEYESVWTVVIKF</sequence>
<comment type="caution">
    <text evidence="1">The sequence shown here is derived from an EMBL/GenBank/DDBJ whole genome shotgun (WGS) entry which is preliminary data.</text>
</comment>
<reference evidence="1" key="1">
    <citation type="submission" date="2019-10" db="EMBL/GenBank/DDBJ databases">
        <authorList>
            <consortium name="DOE Joint Genome Institute"/>
            <person name="Kuo A."/>
            <person name="Miyauchi S."/>
            <person name="Kiss E."/>
            <person name="Drula E."/>
            <person name="Kohler A."/>
            <person name="Sanchez-Garcia M."/>
            <person name="Andreopoulos B."/>
            <person name="Barry K.W."/>
            <person name="Bonito G."/>
            <person name="Buee M."/>
            <person name="Carver A."/>
            <person name="Chen C."/>
            <person name="Cichocki N."/>
            <person name="Clum A."/>
            <person name="Culley D."/>
            <person name="Crous P.W."/>
            <person name="Fauchery L."/>
            <person name="Girlanda M."/>
            <person name="Hayes R."/>
            <person name="Keri Z."/>
            <person name="Labutti K."/>
            <person name="Lipzen A."/>
            <person name="Lombard V."/>
            <person name="Magnuson J."/>
            <person name="Maillard F."/>
            <person name="Morin E."/>
            <person name="Murat C."/>
            <person name="Nolan M."/>
            <person name="Ohm R."/>
            <person name="Pangilinan J."/>
            <person name="Pereira M."/>
            <person name="Perotto S."/>
            <person name="Peter M."/>
            <person name="Riley R."/>
            <person name="Sitrit Y."/>
            <person name="Stielow B."/>
            <person name="Szollosi G."/>
            <person name="Zifcakova L."/>
            <person name="Stursova M."/>
            <person name="Spatafora J.W."/>
            <person name="Tedersoo L."/>
            <person name="Vaario L.-M."/>
            <person name="Yamada A."/>
            <person name="Yan M."/>
            <person name="Wang P."/>
            <person name="Xu J."/>
            <person name="Bruns T."/>
            <person name="Baldrian P."/>
            <person name="Vilgalys R."/>
            <person name="Henrissat B."/>
            <person name="Grigoriev I.V."/>
            <person name="Hibbett D."/>
            <person name="Nagy L.G."/>
            <person name="Martin F.M."/>
        </authorList>
    </citation>
    <scope>NUCLEOTIDE SEQUENCE</scope>
    <source>
        <strain evidence="1">P2</strain>
    </source>
</reference>
<gene>
    <name evidence="1" type="ORF">BDM02DRAFT_1757335</name>
</gene>
<proteinExistence type="predicted"/>
<name>A0ACB6ZJ51_THEGA</name>
<organism evidence="1 2">
    <name type="scientific">Thelephora ganbajun</name>
    <name type="common">Ganba fungus</name>
    <dbReference type="NCBI Taxonomy" id="370292"/>
    <lineage>
        <taxon>Eukaryota</taxon>
        <taxon>Fungi</taxon>
        <taxon>Dikarya</taxon>
        <taxon>Basidiomycota</taxon>
        <taxon>Agaricomycotina</taxon>
        <taxon>Agaricomycetes</taxon>
        <taxon>Thelephorales</taxon>
        <taxon>Thelephoraceae</taxon>
        <taxon>Thelephora</taxon>
    </lineage>
</organism>
<evidence type="ECO:0000313" key="2">
    <source>
        <dbReference type="Proteomes" id="UP000886501"/>
    </source>
</evidence>